<evidence type="ECO:0000313" key="1">
    <source>
        <dbReference type="EMBL" id="QNJ56886.1"/>
    </source>
</evidence>
<dbReference type="RefSeq" id="YP_010014137.1">
    <property type="nucleotide sequence ID" value="NC_053516.1"/>
</dbReference>
<proteinExistence type="predicted"/>
<accession>A0A7G8LI14</accession>
<organism evidence="1 2">
    <name type="scientific">Mycobacterium phage Reindeer</name>
    <dbReference type="NCBI Taxonomy" id="2762283"/>
    <lineage>
        <taxon>Viruses</taxon>
        <taxon>Duplodnaviria</taxon>
        <taxon>Heunggongvirae</taxon>
        <taxon>Uroviricota</taxon>
        <taxon>Caudoviricetes</taxon>
        <taxon>Vilmaviridae</taxon>
        <taxon>Mclasvirinae</taxon>
        <taxon>Bongovirus</taxon>
        <taxon>Bongovirus reindeer</taxon>
    </lineage>
</organism>
<sequence>MREPDVALYTDDGRVYLNRWHVIPRNRLFNIYLHQFLASDDDRALHDHPWWFASLILKGGYWEHFDGHLRWRRPGSFAIRKPKTGHRVELGTELAHIETIFDSRTLKPVRRRYKTVEKPAWTLIFTGPRFRSWGFHCPQGWVHWKRFTARNGCGER</sequence>
<protein>
    <submittedName>
        <fullName evidence="1">Uncharacterized protein</fullName>
    </submittedName>
</protein>
<dbReference type="InterPro" id="IPR011051">
    <property type="entry name" value="RmlC_Cupin_sf"/>
</dbReference>
<dbReference type="EMBL" id="MT658803">
    <property type="protein sequence ID" value="QNJ56886.1"/>
    <property type="molecule type" value="Genomic_DNA"/>
</dbReference>
<gene>
    <name evidence="1" type="primary">76</name>
    <name evidence="1" type="ORF">SEA_REINDEER_76</name>
</gene>
<dbReference type="Proteomes" id="UP000515841">
    <property type="component" value="Segment"/>
</dbReference>
<dbReference type="SUPFAM" id="SSF51182">
    <property type="entry name" value="RmlC-like cupins"/>
    <property type="match status" value="1"/>
</dbReference>
<keyword evidence="2" id="KW-1185">Reference proteome</keyword>
<evidence type="ECO:0000313" key="2">
    <source>
        <dbReference type="Proteomes" id="UP000515841"/>
    </source>
</evidence>
<name>A0A7G8LI14_9CAUD</name>
<reference evidence="1 2" key="1">
    <citation type="submission" date="2020-06" db="EMBL/GenBank/DDBJ databases">
        <authorList>
            <person name="Spencer C.E."/>
            <person name="Frederick G.D."/>
            <person name="Baliraine F.N."/>
            <person name="Favela G."/>
            <person name="Farmer V."/>
            <person name="Galindo A."/>
            <person name="Garlena R.A."/>
            <person name="Russell D.A."/>
            <person name="Pope W.H."/>
            <person name="Jacobs-Sera D."/>
            <person name="Hatfull G.F."/>
        </authorList>
    </citation>
    <scope>NUCLEOTIDE SEQUENCE [LARGE SCALE GENOMIC DNA]</scope>
</reference>
<dbReference type="KEGG" id="vg:63210819"/>
<dbReference type="GeneID" id="63210819"/>